<dbReference type="InterPro" id="IPR036388">
    <property type="entry name" value="WH-like_DNA-bd_sf"/>
</dbReference>
<organism evidence="3 4">
    <name type="scientific">Flavimobilis marinus</name>
    <dbReference type="NCBI Taxonomy" id="285351"/>
    <lineage>
        <taxon>Bacteria</taxon>
        <taxon>Bacillati</taxon>
        <taxon>Actinomycetota</taxon>
        <taxon>Actinomycetes</taxon>
        <taxon>Micrococcales</taxon>
        <taxon>Jonesiaceae</taxon>
        <taxon>Flavimobilis</taxon>
    </lineage>
</organism>
<evidence type="ECO:0000256" key="1">
    <source>
        <dbReference type="ARBA" id="ARBA00022763"/>
    </source>
</evidence>
<name>A0A1I2DXU3_9MICO</name>
<proteinExistence type="predicted"/>
<sequence length="101" mass="10920">MDEEYVEAVLDVVEQIPAGRVMTYGDIAEVVGRVLERGGPRQVGTALRDAGGAVPWWRVVNAQGLPPVHKRQTALDRLRAEGTTITAAGRVAPGCRWRSGE</sequence>
<dbReference type="InterPro" id="IPR052520">
    <property type="entry name" value="ATL_DNA_repair"/>
</dbReference>
<dbReference type="InterPro" id="IPR014048">
    <property type="entry name" value="MethylDNA_cys_MeTrfase_DNA-bd"/>
</dbReference>
<dbReference type="EMBL" id="FONZ01000001">
    <property type="protein sequence ID" value="SFE85532.1"/>
    <property type="molecule type" value="Genomic_DNA"/>
</dbReference>
<keyword evidence="4" id="KW-1185">Reference proteome</keyword>
<protein>
    <submittedName>
        <fullName evidence="3">Alkylated DNA nucleotide flippase Atl1, participates in nucleotide excision repair, Ada-like DNA-binding domain</fullName>
    </submittedName>
</protein>
<reference evidence="4" key="1">
    <citation type="submission" date="2016-10" db="EMBL/GenBank/DDBJ databases">
        <authorList>
            <person name="Varghese N."/>
            <person name="Submissions S."/>
        </authorList>
    </citation>
    <scope>NUCLEOTIDE SEQUENCE [LARGE SCALE GENOMIC DNA]</scope>
    <source>
        <strain evidence="4">DSM 19083</strain>
    </source>
</reference>
<dbReference type="OrthoDB" id="9132167at2"/>
<keyword evidence="1" id="KW-0227">DNA damage</keyword>
<dbReference type="PANTHER" id="PTHR42942">
    <property type="entry name" value="6-O-METHYLGUANINE DNA METHYLTRANSFERASE"/>
    <property type="match status" value="1"/>
</dbReference>
<dbReference type="PANTHER" id="PTHR42942:SF1">
    <property type="entry name" value="ALKYLTRANSFERASE-LIKE PROTEIN 1"/>
    <property type="match status" value="1"/>
</dbReference>
<dbReference type="Gene3D" id="1.10.10.10">
    <property type="entry name" value="Winged helix-like DNA-binding domain superfamily/Winged helix DNA-binding domain"/>
    <property type="match status" value="1"/>
</dbReference>
<dbReference type="STRING" id="285351.SAMN04488035_0799"/>
<dbReference type="GO" id="GO:0003824">
    <property type="term" value="F:catalytic activity"/>
    <property type="evidence" value="ECO:0007669"/>
    <property type="project" value="InterPro"/>
</dbReference>
<dbReference type="Pfam" id="PF01035">
    <property type="entry name" value="DNA_binding_1"/>
    <property type="match status" value="1"/>
</dbReference>
<dbReference type="GO" id="GO:0006281">
    <property type="term" value="P:DNA repair"/>
    <property type="evidence" value="ECO:0007669"/>
    <property type="project" value="InterPro"/>
</dbReference>
<dbReference type="AlphaFoldDB" id="A0A1I2DXU3"/>
<dbReference type="Proteomes" id="UP000198520">
    <property type="component" value="Unassembled WGS sequence"/>
</dbReference>
<dbReference type="RefSeq" id="WP_093375223.1">
    <property type="nucleotide sequence ID" value="NZ_BNAN01000001.1"/>
</dbReference>
<dbReference type="GO" id="GO:0003677">
    <property type="term" value="F:DNA binding"/>
    <property type="evidence" value="ECO:0007669"/>
    <property type="project" value="UniProtKB-KW"/>
</dbReference>
<dbReference type="CDD" id="cd06445">
    <property type="entry name" value="ATase"/>
    <property type="match status" value="1"/>
</dbReference>
<gene>
    <name evidence="3" type="ORF">SAMN04488035_0799</name>
</gene>
<dbReference type="InterPro" id="IPR036217">
    <property type="entry name" value="MethylDNA_cys_MeTrfase_DNAb"/>
</dbReference>
<feature type="domain" description="Methylated-DNA-[protein]-cysteine S-methyltransferase DNA binding" evidence="2">
    <location>
        <begin position="7"/>
        <end position="68"/>
    </location>
</feature>
<accession>A0A1I2DXU3</accession>
<dbReference type="SUPFAM" id="SSF46767">
    <property type="entry name" value="Methylated DNA-protein cysteine methyltransferase, C-terminal domain"/>
    <property type="match status" value="1"/>
</dbReference>
<keyword evidence="3" id="KW-0238">DNA-binding</keyword>
<evidence type="ECO:0000313" key="3">
    <source>
        <dbReference type="EMBL" id="SFE85532.1"/>
    </source>
</evidence>
<evidence type="ECO:0000259" key="2">
    <source>
        <dbReference type="Pfam" id="PF01035"/>
    </source>
</evidence>
<evidence type="ECO:0000313" key="4">
    <source>
        <dbReference type="Proteomes" id="UP000198520"/>
    </source>
</evidence>